<evidence type="ECO:0000256" key="2">
    <source>
        <dbReference type="SAM" id="SignalP"/>
    </source>
</evidence>
<keyword evidence="4" id="KW-1185">Reference proteome</keyword>
<keyword evidence="2" id="KW-0732">Signal</keyword>
<evidence type="ECO:0000256" key="1">
    <source>
        <dbReference type="SAM" id="MobiDB-lite"/>
    </source>
</evidence>
<feature type="signal peptide" evidence="2">
    <location>
        <begin position="1"/>
        <end position="25"/>
    </location>
</feature>
<comment type="caution">
    <text evidence="3">The sequence shown here is derived from an EMBL/GenBank/DDBJ whole genome shotgun (WGS) entry which is preliminary data.</text>
</comment>
<protein>
    <submittedName>
        <fullName evidence="3">Uncharacterized protein</fullName>
    </submittedName>
</protein>
<feature type="region of interest" description="Disordered" evidence="1">
    <location>
        <begin position="94"/>
        <end position="113"/>
    </location>
</feature>
<gene>
    <name evidence="3" type="ORF">SAMN05421828_1781</name>
</gene>
<dbReference type="EMBL" id="FTNE01000078">
    <property type="protein sequence ID" value="SIR59420.1"/>
    <property type="molecule type" value="Genomic_DNA"/>
</dbReference>
<sequence>MQRTNRTRLIACMFGLTLLPLAAHAGEVQQREATQQHRIAQGIHSGQITAGGANHLEHREQRINQSRRSGLRANGGHLTARQYHHLNQRQAKLSRRIYIDKHNRATQPGVPRQ</sequence>
<name>A0A8G2FLS9_ACIRU</name>
<dbReference type="RefSeq" id="WP_051657696.1">
    <property type="nucleotide sequence ID" value="NZ_FTNE01000078.1"/>
</dbReference>
<dbReference type="Proteomes" id="UP000186308">
    <property type="component" value="Unassembled WGS sequence"/>
</dbReference>
<feature type="region of interest" description="Disordered" evidence="1">
    <location>
        <begin position="63"/>
        <end position="89"/>
    </location>
</feature>
<evidence type="ECO:0000313" key="3">
    <source>
        <dbReference type="EMBL" id="SIR59420.1"/>
    </source>
</evidence>
<organism evidence="3 4">
    <name type="scientific">Acidiphilium rubrum</name>
    <dbReference type="NCBI Taxonomy" id="526"/>
    <lineage>
        <taxon>Bacteria</taxon>
        <taxon>Pseudomonadati</taxon>
        <taxon>Pseudomonadota</taxon>
        <taxon>Alphaproteobacteria</taxon>
        <taxon>Acetobacterales</taxon>
        <taxon>Acidocellaceae</taxon>
        <taxon>Acidiphilium</taxon>
    </lineage>
</organism>
<dbReference type="OrthoDB" id="121460at2"/>
<evidence type="ECO:0000313" key="4">
    <source>
        <dbReference type="Proteomes" id="UP000186308"/>
    </source>
</evidence>
<accession>A0A8G2FLS9</accession>
<reference evidence="3 4" key="1">
    <citation type="submission" date="2017-01" db="EMBL/GenBank/DDBJ databases">
        <authorList>
            <person name="Varghese N."/>
            <person name="Submissions S."/>
        </authorList>
    </citation>
    <scope>NUCLEOTIDE SEQUENCE [LARGE SCALE GENOMIC DNA]</scope>
    <source>
        <strain evidence="3 4">ATCC 35905</strain>
    </source>
</reference>
<dbReference type="AlphaFoldDB" id="A0A8G2FLS9"/>
<proteinExistence type="predicted"/>
<feature type="chain" id="PRO_5034729747" evidence="2">
    <location>
        <begin position="26"/>
        <end position="113"/>
    </location>
</feature>